<comment type="caution">
    <text evidence="1">The sequence shown here is derived from an EMBL/GenBank/DDBJ whole genome shotgun (WGS) entry which is preliminary data.</text>
</comment>
<dbReference type="Proteomes" id="UP000785679">
    <property type="component" value="Unassembled WGS sequence"/>
</dbReference>
<evidence type="ECO:0000313" key="1">
    <source>
        <dbReference type="EMBL" id="TNV80576.1"/>
    </source>
</evidence>
<protein>
    <submittedName>
        <fullName evidence="1">Uncharacterized protein</fullName>
    </submittedName>
</protein>
<evidence type="ECO:0000313" key="2">
    <source>
        <dbReference type="Proteomes" id="UP000785679"/>
    </source>
</evidence>
<dbReference type="EMBL" id="RRYP01007326">
    <property type="protein sequence ID" value="TNV80576.1"/>
    <property type="molecule type" value="Genomic_DNA"/>
</dbReference>
<name>A0A8J8NUX9_HALGN</name>
<proteinExistence type="predicted"/>
<gene>
    <name evidence="1" type="ORF">FGO68_gene3964</name>
</gene>
<keyword evidence="2" id="KW-1185">Reference proteome</keyword>
<dbReference type="AlphaFoldDB" id="A0A8J8NUX9"/>
<reference evidence="1" key="1">
    <citation type="submission" date="2019-06" db="EMBL/GenBank/DDBJ databases">
        <authorList>
            <person name="Zheng W."/>
        </authorList>
    </citation>
    <scope>NUCLEOTIDE SEQUENCE</scope>
    <source>
        <strain evidence="1">QDHG01</strain>
    </source>
</reference>
<organism evidence="1 2">
    <name type="scientific">Halteria grandinella</name>
    <dbReference type="NCBI Taxonomy" id="5974"/>
    <lineage>
        <taxon>Eukaryota</taxon>
        <taxon>Sar</taxon>
        <taxon>Alveolata</taxon>
        <taxon>Ciliophora</taxon>
        <taxon>Intramacronucleata</taxon>
        <taxon>Spirotrichea</taxon>
        <taxon>Stichotrichia</taxon>
        <taxon>Sporadotrichida</taxon>
        <taxon>Halteriidae</taxon>
        <taxon>Halteria</taxon>
    </lineage>
</organism>
<accession>A0A8J8NUX9</accession>
<sequence>MVLARTSCLGEQPCSLSRIILSQAHMMVDKLAFLSFLGCHYFMHGEISLLLLEQLLARYFRELLHHQLGVAGRVCVRNVWIEVDIGLKLVVFLSLQGWDCSYTFLSQCINWPDHSQILRWYCSSFFILYSLSQSFHILLLTQ</sequence>